<proteinExistence type="predicted"/>
<keyword evidence="6" id="KW-0256">Endoplasmic reticulum</keyword>
<dbReference type="Proteomes" id="UP000236655">
    <property type="component" value="Chromosome"/>
</dbReference>
<gene>
    <name evidence="10" type="ORF">CUN60_01975</name>
</gene>
<evidence type="ECO:0000313" key="10">
    <source>
        <dbReference type="EMBL" id="AUR51123.1"/>
    </source>
</evidence>
<evidence type="ECO:0000256" key="8">
    <source>
        <dbReference type="ARBA" id="ARBA00023136"/>
    </source>
</evidence>
<feature type="transmembrane region" description="Helical" evidence="9">
    <location>
        <begin position="12"/>
        <end position="31"/>
    </location>
</feature>
<feature type="transmembrane region" description="Helical" evidence="9">
    <location>
        <begin position="124"/>
        <end position="143"/>
    </location>
</feature>
<name>A0A2I7N3V0_9NEIS</name>
<evidence type="ECO:0000256" key="5">
    <source>
        <dbReference type="ARBA" id="ARBA00022692"/>
    </source>
</evidence>
<evidence type="ECO:0000313" key="11">
    <source>
        <dbReference type="Proteomes" id="UP000236655"/>
    </source>
</evidence>
<feature type="transmembrane region" description="Helical" evidence="9">
    <location>
        <begin position="208"/>
        <end position="232"/>
    </location>
</feature>
<evidence type="ECO:0000256" key="2">
    <source>
        <dbReference type="ARBA" id="ARBA00004586"/>
    </source>
</evidence>
<evidence type="ECO:0000256" key="1">
    <source>
        <dbReference type="ARBA" id="ARBA00004127"/>
    </source>
</evidence>
<keyword evidence="11" id="KW-1185">Reference proteome</keyword>
<dbReference type="PANTHER" id="PTHR22760">
    <property type="entry name" value="GLYCOSYLTRANSFERASE"/>
    <property type="match status" value="1"/>
</dbReference>
<accession>A0A2I7N3V0</accession>
<keyword evidence="4" id="KW-0808">Transferase</keyword>
<feature type="transmembrane region" description="Helical" evidence="9">
    <location>
        <begin position="291"/>
        <end position="307"/>
    </location>
</feature>
<dbReference type="KEGG" id="nba:CUN60_01975"/>
<feature type="transmembrane region" description="Helical" evidence="9">
    <location>
        <begin position="350"/>
        <end position="369"/>
    </location>
</feature>
<reference evidence="11" key="1">
    <citation type="submission" date="2017-11" db="EMBL/GenBank/DDBJ databases">
        <authorList>
            <person name="Chan K.G."/>
            <person name="Lee L.S."/>
        </authorList>
    </citation>
    <scope>NUCLEOTIDE SEQUENCE [LARGE SCALE GENOMIC DNA]</scope>
    <source>
        <strain evidence="11">DSM 100970</strain>
    </source>
</reference>
<feature type="transmembrane region" description="Helical" evidence="9">
    <location>
        <begin position="260"/>
        <end position="284"/>
    </location>
</feature>
<feature type="transmembrane region" description="Helical" evidence="9">
    <location>
        <begin position="91"/>
        <end position="112"/>
    </location>
</feature>
<evidence type="ECO:0000256" key="3">
    <source>
        <dbReference type="ARBA" id="ARBA00022676"/>
    </source>
</evidence>
<dbReference type="EMBL" id="CP024847">
    <property type="protein sequence ID" value="AUR51123.1"/>
    <property type="molecule type" value="Genomic_DNA"/>
</dbReference>
<dbReference type="Pfam" id="PF03901">
    <property type="entry name" value="Glyco_transf_22"/>
    <property type="match status" value="1"/>
</dbReference>
<evidence type="ECO:0008006" key="12">
    <source>
        <dbReference type="Google" id="ProtNLM"/>
    </source>
</evidence>
<organism evidence="10 11">
    <name type="scientific">Aquella oligotrophica</name>
    <dbReference type="NCBI Taxonomy" id="2067065"/>
    <lineage>
        <taxon>Bacteria</taxon>
        <taxon>Pseudomonadati</taxon>
        <taxon>Pseudomonadota</taxon>
        <taxon>Betaproteobacteria</taxon>
        <taxon>Neisseriales</taxon>
        <taxon>Neisseriaceae</taxon>
        <taxon>Aquella</taxon>
    </lineage>
</organism>
<keyword evidence="8 9" id="KW-0472">Membrane</keyword>
<evidence type="ECO:0000256" key="4">
    <source>
        <dbReference type="ARBA" id="ARBA00022679"/>
    </source>
</evidence>
<keyword evidence="3" id="KW-0328">Glycosyltransferase</keyword>
<keyword evidence="7 9" id="KW-1133">Transmembrane helix</keyword>
<evidence type="ECO:0000256" key="9">
    <source>
        <dbReference type="SAM" id="Phobius"/>
    </source>
</evidence>
<sequence>MKNNMPIKPKYIYIAVVVYLITAFFSLGHLHPDEYYQILEFAAYKLNLNSPHGLTWEFYDQIRPAFQAWIVVYLYKLIALISEPNPFFVTFLTRAFSGALSLIAIILFINTFKVELKSPSKQQWFMLLSIFSWLAVFNGIRYSSENISAKLFLIGFCLLFQTESRKNLLTLIAIGFLIGMSFVARFQTGFMIVGLMAWLIFIKRMCPIYWLSILIGIFLAIGAGVVVDHWFYGDWVFTPWRYFAANILQGKAASFSVDPWYMYLSIAGLVPYGPLYILAALYFIIMRPKHAISWVMAPFIIGHLLVGHKELRFLTPLLSFMPFVILDSLQILQEKYNWQLGSKLRKLNTFAWRFNLFGVLVVMFFPSAMQIRINELMYKHYQQPTAFNYLTEGGNILDFYKHLNLRPVPINNPAKVDCKDNENCLIALTCQETVKYGAPQGKLIFSDCPSWIFKLDFNGWLERTALYNIYELRTIESH</sequence>
<dbReference type="GO" id="GO:0012505">
    <property type="term" value="C:endomembrane system"/>
    <property type="evidence" value="ECO:0007669"/>
    <property type="project" value="UniProtKB-SubCell"/>
</dbReference>
<keyword evidence="5 9" id="KW-0812">Transmembrane</keyword>
<dbReference type="AlphaFoldDB" id="A0A2I7N3V0"/>
<evidence type="ECO:0000256" key="7">
    <source>
        <dbReference type="ARBA" id="ARBA00022989"/>
    </source>
</evidence>
<feature type="transmembrane region" description="Helical" evidence="9">
    <location>
        <begin position="168"/>
        <end position="201"/>
    </location>
</feature>
<comment type="subcellular location">
    <subcellularLocation>
        <location evidence="1">Endomembrane system</location>
        <topology evidence="1">Multi-pass membrane protein</topology>
    </subcellularLocation>
    <subcellularLocation>
        <location evidence="2">Endoplasmic reticulum membrane</location>
    </subcellularLocation>
</comment>
<evidence type="ECO:0000256" key="6">
    <source>
        <dbReference type="ARBA" id="ARBA00022824"/>
    </source>
</evidence>
<dbReference type="InterPro" id="IPR005599">
    <property type="entry name" value="GPI_mannosylTrfase"/>
</dbReference>
<protein>
    <recommendedName>
        <fullName evidence="12">Mannosyltransferase</fullName>
    </recommendedName>
</protein>
<dbReference type="GO" id="GO:0000030">
    <property type="term" value="F:mannosyltransferase activity"/>
    <property type="evidence" value="ECO:0007669"/>
    <property type="project" value="TreeGrafter"/>
</dbReference>